<dbReference type="PROSITE" id="PS01003">
    <property type="entry name" value="TCTP_2"/>
    <property type="match status" value="1"/>
</dbReference>
<dbReference type="Gene3D" id="2.170.150.10">
    <property type="entry name" value="Metal Binding Protein, Guanine Nucleotide Exchange Factor, Chain A"/>
    <property type="match status" value="1"/>
</dbReference>
<dbReference type="EnsemblPlants" id="Ma05_t00160.1">
    <property type="protein sequence ID" value="Ma05_p00160.1"/>
    <property type="gene ID" value="Ma05_g00160"/>
</dbReference>
<dbReference type="InterPro" id="IPR011323">
    <property type="entry name" value="Mss4/transl-control_tumour"/>
</dbReference>
<dbReference type="SUPFAM" id="SSF51316">
    <property type="entry name" value="Mss4-like"/>
    <property type="match status" value="1"/>
</dbReference>
<dbReference type="PROSITE" id="PS51797">
    <property type="entry name" value="TCTP_3"/>
    <property type="match status" value="1"/>
</dbReference>
<dbReference type="OMA" id="HENQLVW"/>
<reference evidence="6" key="1">
    <citation type="submission" date="2021-03" db="EMBL/GenBank/DDBJ databases">
        <authorList>
            <consortium name="Genoscope - CEA"/>
            <person name="William W."/>
        </authorList>
    </citation>
    <scope>NUCLEOTIDE SEQUENCE</scope>
    <source>
        <strain evidence="6">Doubled-haploid Pahang</strain>
    </source>
</reference>
<evidence type="ECO:0000259" key="5">
    <source>
        <dbReference type="PROSITE" id="PS51797"/>
    </source>
</evidence>
<organism evidence="7 8">
    <name type="scientific">Musa acuminata subsp. malaccensis</name>
    <name type="common">Wild banana</name>
    <name type="synonym">Musa malaccensis</name>
    <dbReference type="NCBI Taxonomy" id="214687"/>
    <lineage>
        <taxon>Eukaryota</taxon>
        <taxon>Viridiplantae</taxon>
        <taxon>Streptophyta</taxon>
        <taxon>Embryophyta</taxon>
        <taxon>Tracheophyta</taxon>
        <taxon>Spermatophyta</taxon>
        <taxon>Magnoliopsida</taxon>
        <taxon>Liliopsida</taxon>
        <taxon>Zingiberales</taxon>
        <taxon>Musaceae</taxon>
        <taxon>Musa</taxon>
    </lineage>
</organism>
<dbReference type="InParanoid" id="A0A804IZ88"/>
<dbReference type="PRINTS" id="PR01653">
    <property type="entry name" value="TCTPROTEIN"/>
</dbReference>
<feature type="domain" description="TCTP" evidence="5">
    <location>
        <begin position="57"/>
        <end position="211"/>
    </location>
</feature>
<evidence type="ECO:0000256" key="4">
    <source>
        <dbReference type="SAM" id="MobiDB-lite"/>
    </source>
</evidence>
<reference evidence="7" key="2">
    <citation type="submission" date="2021-05" db="UniProtKB">
        <authorList>
            <consortium name="EnsemblPlants"/>
        </authorList>
    </citation>
    <scope>IDENTIFICATION</scope>
    <source>
        <strain evidence="7">subsp. malaccensis</strain>
    </source>
</reference>
<evidence type="ECO:0000313" key="6">
    <source>
        <dbReference type="EMBL" id="CAG1837068.1"/>
    </source>
</evidence>
<dbReference type="InterPro" id="IPR018105">
    <property type="entry name" value="Translational_control_tumour_p"/>
</dbReference>
<dbReference type="InterPro" id="IPR011057">
    <property type="entry name" value="Mss4-like_sf"/>
</dbReference>
<dbReference type="InterPro" id="IPR018103">
    <property type="entry name" value="Translation_control_tumour_CS"/>
</dbReference>
<accession>A0A804IZ88</accession>
<dbReference type="GO" id="GO:0005737">
    <property type="term" value="C:cytoplasm"/>
    <property type="evidence" value="ECO:0000318"/>
    <property type="project" value="GO_Central"/>
</dbReference>
<evidence type="ECO:0000256" key="2">
    <source>
        <dbReference type="ARBA" id="ARBA00022490"/>
    </source>
</evidence>
<dbReference type="Proteomes" id="UP000012960">
    <property type="component" value="Unplaced"/>
</dbReference>
<comment type="similarity">
    <text evidence="3">Belongs to the TCTP family.</text>
</comment>
<dbReference type="FunFam" id="2.170.150.10:FF:000003">
    <property type="entry name" value="Translationally-controlled tumor protein homolog"/>
    <property type="match status" value="1"/>
</dbReference>
<protein>
    <submittedName>
        <fullName evidence="6">(wild Malaysian banana) hypothetical protein</fullName>
    </submittedName>
</protein>
<evidence type="ECO:0000256" key="3">
    <source>
        <dbReference type="PROSITE-ProRule" id="PRU01133"/>
    </source>
</evidence>
<dbReference type="EMBL" id="HG996470">
    <property type="protein sequence ID" value="CAG1837068.1"/>
    <property type="molecule type" value="Genomic_DNA"/>
</dbReference>
<dbReference type="Pfam" id="PF00838">
    <property type="entry name" value="TCTP"/>
    <property type="match status" value="1"/>
</dbReference>
<proteinExistence type="inferred from homology"/>
<dbReference type="PANTHER" id="PTHR11991:SF0">
    <property type="entry name" value="TRANSLATIONALLY-CONTROLLED TUMOR PROTEIN"/>
    <property type="match status" value="1"/>
</dbReference>
<dbReference type="InterPro" id="IPR034737">
    <property type="entry name" value="TCTP"/>
</dbReference>
<evidence type="ECO:0000256" key="1">
    <source>
        <dbReference type="ARBA" id="ARBA00004496"/>
    </source>
</evidence>
<dbReference type="GO" id="GO:0005509">
    <property type="term" value="F:calcium ion binding"/>
    <property type="evidence" value="ECO:0000318"/>
    <property type="project" value="GO_Central"/>
</dbReference>
<feature type="region of interest" description="Disordered" evidence="4">
    <location>
        <begin position="26"/>
        <end position="58"/>
    </location>
</feature>
<dbReference type="AlphaFoldDB" id="A0A804IZ88"/>
<comment type="subcellular location">
    <subcellularLocation>
        <location evidence="1">Cytoplasm</location>
    </subcellularLocation>
</comment>
<dbReference type="GO" id="GO:0032502">
    <property type="term" value="P:developmental process"/>
    <property type="evidence" value="ECO:0007669"/>
    <property type="project" value="UniProtKB-ARBA"/>
</dbReference>
<evidence type="ECO:0000313" key="8">
    <source>
        <dbReference type="Proteomes" id="UP000012960"/>
    </source>
</evidence>
<dbReference type="PANTHER" id="PTHR11991">
    <property type="entry name" value="TRANSLATIONALLY CONTROLLED TUMOR PROTEIN-RELATED"/>
    <property type="match status" value="1"/>
</dbReference>
<sequence>MTGQEDVLHAILEEKVSCKGSFSKFPHEHGKIANGSPPTLPTAATLQSPHLNRPPPDHENQLVWGHRDELLSDSFSYKEIENGILWEVEGKIDVDIGANPSQEGGEEDEGFDDTAVKVVDIVDTFRLQEQPSFDKKQFVTYIKRYIKLLTPKLEWEKQELFKKHIEQSTKFLLSKLSDLQLFVGESMHDDGSMVFAYYKEGAADPTFLYFA</sequence>
<keyword evidence="2" id="KW-0963">Cytoplasm</keyword>
<name>A0A804IZ88_MUSAM</name>
<evidence type="ECO:0000313" key="7">
    <source>
        <dbReference type="EnsemblPlants" id="Ma05_p00160.1"/>
    </source>
</evidence>
<gene>
    <name evidence="6" type="ORF">GSMUA_252450.1</name>
</gene>
<keyword evidence="8" id="KW-1185">Reference proteome</keyword>
<dbReference type="Gramene" id="Ma05_t00160.1">
    <property type="protein sequence ID" value="Ma05_p00160.1"/>
    <property type="gene ID" value="Ma05_g00160"/>
</dbReference>